<accession>A0AAW1HF60</accession>
<evidence type="ECO:0000313" key="4">
    <source>
        <dbReference type="Proteomes" id="UP001458880"/>
    </source>
</evidence>
<feature type="domain" description="Integrase zinc-binding" evidence="2">
    <location>
        <begin position="118"/>
        <end position="156"/>
    </location>
</feature>
<name>A0AAW1HF60_POPJA</name>
<keyword evidence="4" id="KW-1185">Reference proteome</keyword>
<dbReference type="EC" id="2.7.7.49" evidence="1"/>
<gene>
    <name evidence="3" type="ORF">QE152_g40858</name>
</gene>
<proteinExistence type="predicted"/>
<dbReference type="Pfam" id="PF17921">
    <property type="entry name" value="Integrase_H2C2"/>
    <property type="match status" value="1"/>
</dbReference>
<dbReference type="PANTHER" id="PTHR37984:SF5">
    <property type="entry name" value="PROTEIN NYNRIN-LIKE"/>
    <property type="match status" value="1"/>
</dbReference>
<dbReference type="PANTHER" id="PTHR37984">
    <property type="entry name" value="PROTEIN CBG26694"/>
    <property type="match status" value="1"/>
</dbReference>
<dbReference type="EMBL" id="JASPKY010001516">
    <property type="protein sequence ID" value="KAK9674786.1"/>
    <property type="molecule type" value="Genomic_DNA"/>
</dbReference>
<sequence>MIIKLMNYDIELRYLPGKHMYIADLLSRNYENIGVEDEIDLVGTVHTINRFKEESNKKLDIKGETEKDLILKTVSEYHLHGWPKNISKLNGDLSFYNVIRNELELENGILYYLNRIIIPSTLRNKLLQLLHEGHMGVYKTKLRAKQTVYWPRMMKEGNRTTRRKV</sequence>
<protein>
    <recommendedName>
        <fullName evidence="1">RNA-directed DNA polymerase</fullName>
        <ecNumber evidence="1">2.7.7.49</ecNumber>
    </recommendedName>
</protein>
<evidence type="ECO:0000256" key="1">
    <source>
        <dbReference type="ARBA" id="ARBA00012493"/>
    </source>
</evidence>
<dbReference type="InterPro" id="IPR050951">
    <property type="entry name" value="Retrovirus_Pol_polyprotein"/>
</dbReference>
<evidence type="ECO:0000259" key="2">
    <source>
        <dbReference type="Pfam" id="PF17921"/>
    </source>
</evidence>
<comment type="caution">
    <text evidence="3">The sequence shown here is derived from an EMBL/GenBank/DDBJ whole genome shotgun (WGS) entry which is preliminary data.</text>
</comment>
<reference evidence="3 4" key="1">
    <citation type="journal article" date="2024" name="BMC Genomics">
        <title>De novo assembly and annotation of Popillia japonica's genome with initial clues to its potential as an invasive pest.</title>
        <authorList>
            <person name="Cucini C."/>
            <person name="Boschi S."/>
            <person name="Funari R."/>
            <person name="Cardaioli E."/>
            <person name="Iannotti N."/>
            <person name="Marturano G."/>
            <person name="Paoli F."/>
            <person name="Bruttini M."/>
            <person name="Carapelli A."/>
            <person name="Frati F."/>
            <person name="Nardi F."/>
        </authorList>
    </citation>
    <scope>NUCLEOTIDE SEQUENCE [LARGE SCALE GENOMIC DNA]</scope>
    <source>
        <strain evidence="3">DMR45628</strain>
    </source>
</reference>
<evidence type="ECO:0000313" key="3">
    <source>
        <dbReference type="EMBL" id="KAK9674786.1"/>
    </source>
</evidence>
<dbReference type="AlphaFoldDB" id="A0AAW1HF60"/>
<dbReference type="GO" id="GO:0003964">
    <property type="term" value="F:RNA-directed DNA polymerase activity"/>
    <property type="evidence" value="ECO:0007669"/>
    <property type="project" value="UniProtKB-EC"/>
</dbReference>
<dbReference type="Gene3D" id="1.10.340.70">
    <property type="match status" value="1"/>
</dbReference>
<dbReference type="Proteomes" id="UP001458880">
    <property type="component" value="Unassembled WGS sequence"/>
</dbReference>
<dbReference type="InterPro" id="IPR041588">
    <property type="entry name" value="Integrase_H2C2"/>
</dbReference>
<organism evidence="3 4">
    <name type="scientific">Popillia japonica</name>
    <name type="common">Japanese beetle</name>
    <dbReference type="NCBI Taxonomy" id="7064"/>
    <lineage>
        <taxon>Eukaryota</taxon>
        <taxon>Metazoa</taxon>
        <taxon>Ecdysozoa</taxon>
        <taxon>Arthropoda</taxon>
        <taxon>Hexapoda</taxon>
        <taxon>Insecta</taxon>
        <taxon>Pterygota</taxon>
        <taxon>Neoptera</taxon>
        <taxon>Endopterygota</taxon>
        <taxon>Coleoptera</taxon>
        <taxon>Polyphaga</taxon>
        <taxon>Scarabaeiformia</taxon>
        <taxon>Scarabaeidae</taxon>
        <taxon>Rutelinae</taxon>
        <taxon>Popillia</taxon>
    </lineage>
</organism>